<feature type="transmembrane region" description="Helical" evidence="7">
    <location>
        <begin position="249"/>
        <end position="273"/>
    </location>
</feature>
<evidence type="ECO:0000256" key="3">
    <source>
        <dbReference type="ARBA" id="ARBA00022989"/>
    </source>
</evidence>
<dbReference type="Proteomes" id="UP000319160">
    <property type="component" value="Unassembled WGS sequence"/>
</dbReference>
<sequence>MKESEVSELVFGIDLAPRQVGLGRSVRLTIETIEATPSIPPADPNPYPTVVRVFKLGLGRPLCAFADLIPVRDACVIAAAISLGLYDNLPVRQNQEIPFTHERRALSAVRAHAKQPTSPSIMSYYPASTVIPIYSVFMGVAIALTGLRLWVRLSYARVPLGTDDYLLLFGLAIAITCNGIQYYNALKGTGGEAIKDPNEMTQMVIIAHQIDWAMIVIEKAAFGAIKLSILFFYRRIFGVWNSFRRINNALLWIVFIWAIVFTLADVLICGAHPELIWGFDQTIALRRCGNRGALLLAFSVTSVATDLPVLGLPFFYISRLQMAPGKKLATSFVFFLGTVSTGASILRLIFLIVSYPVGRLNFAYTPPPDDQTPLVLKIFNPTFWALAELWLGVWAANLPPCSPLLRSISFHPYRMLSSAYRRSRKTSTASEVKDRTALSGDTAASHGHSSHGGDELLSHDSTPLVSVSAREAPRHDSVSQDPPSLSPMEWTGTGRLSVPGLLSPAEHRQS</sequence>
<evidence type="ECO:0000256" key="5">
    <source>
        <dbReference type="ARBA" id="ARBA00038359"/>
    </source>
</evidence>
<evidence type="ECO:0000256" key="2">
    <source>
        <dbReference type="ARBA" id="ARBA00022692"/>
    </source>
</evidence>
<feature type="transmembrane region" description="Helical" evidence="7">
    <location>
        <begin position="220"/>
        <end position="237"/>
    </location>
</feature>
<comment type="similarity">
    <text evidence="5">Belongs to the SAT4 family.</text>
</comment>
<organism evidence="9 10">
    <name type="scientific">Xylaria flabelliformis</name>
    <dbReference type="NCBI Taxonomy" id="2512241"/>
    <lineage>
        <taxon>Eukaryota</taxon>
        <taxon>Fungi</taxon>
        <taxon>Dikarya</taxon>
        <taxon>Ascomycota</taxon>
        <taxon>Pezizomycotina</taxon>
        <taxon>Sordariomycetes</taxon>
        <taxon>Xylariomycetidae</taxon>
        <taxon>Xylariales</taxon>
        <taxon>Xylariaceae</taxon>
        <taxon>Xylaria</taxon>
    </lineage>
</organism>
<proteinExistence type="inferred from homology"/>
<dbReference type="InterPro" id="IPR049326">
    <property type="entry name" value="Rhodopsin_dom_fungi"/>
</dbReference>
<reference evidence="10" key="1">
    <citation type="submission" date="2019-06" db="EMBL/GenBank/DDBJ databases">
        <title>Draft genome sequence of the griseofulvin-producing fungus Xylaria cubensis strain G536.</title>
        <authorList>
            <person name="Mead M.E."/>
            <person name="Raja H.A."/>
            <person name="Steenwyk J.L."/>
            <person name="Knowles S.L."/>
            <person name="Oberlies N.H."/>
            <person name="Rokas A."/>
        </authorList>
    </citation>
    <scope>NUCLEOTIDE SEQUENCE [LARGE SCALE GENOMIC DNA]</scope>
    <source>
        <strain evidence="10">G536</strain>
    </source>
</reference>
<comment type="caution">
    <text evidence="9">The sequence shown here is derived from an EMBL/GenBank/DDBJ whole genome shotgun (WGS) entry which is preliminary data.</text>
</comment>
<evidence type="ECO:0000256" key="6">
    <source>
        <dbReference type="SAM" id="MobiDB-lite"/>
    </source>
</evidence>
<dbReference type="PANTHER" id="PTHR33048">
    <property type="entry name" value="PTH11-LIKE INTEGRAL MEMBRANE PROTEIN (AFU_ORTHOLOGUE AFUA_5G11245)"/>
    <property type="match status" value="1"/>
</dbReference>
<evidence type="ECO:0000256" key="4">
    <source>
        <dbReference type="ARBA" id="ARBA00023136"/>
    </source>
</evidence>
<feature type="domain" description="Rhodopsin" evidence="8">
    <location>
        <begin position="147"/>
        <end position="406"/>
    </location>
</feature>
<feature type="transmembrane region" description="Helical" evidence="7">
    <location>
        <begin position="124"/>
        <end position="144"/>
    </location>
</feature>
<keyword evidence="3 7" id="KW-1133">Transmembrane helix</keyword>
<gene>
    <name evidence="9" type="ORF">FHL15_003852</name>
</gene>
<evidence type="ECO:0000313" key="10">
    <source>
        <dbReference type="Proteomes" id="UP000319160"/>
    </source>
</evidence>
<keyword evidence="4 7" id="KW-0472">Membrane</keyword>
<feature type="region of interest" description="Disordered" evidence="6">
    <location>
        <begin position="425"/>
        <end position="510"/>
    </location>
</feature>
<keyword evidence="2 7" id="KW-0812">Transmembrane</keyword>
<feature type="transmembrane region" description="Helical" evidence="7">
    <location>
        <begin position="328"/>
        <end position="358"/>
    </location>
</feature>
<dbReference type="PANTHER" id="PTHR33048:SF134">
    <property type="entry name" value="INTEGRAL MEMBRANE PROTEIN"/>
    <property type="match status" value="1"/>
</dbReference>
<accession>A0A553I4M8</accession>
<evidence type="ECO:0000313" key="9">
    <source>
        <dbReference type="EMBL" id="TRX95160.1"/>
    </source>
</evidence>
<evidence type="ECO:0000256" key="7">
    <source>
        <dbReference type="SAM" id="Phobius"/>
    </source>
</evidence>
<protein>
    <recommendedName>
        <fullName evidence="8">Rhodopsin domain-containing protein</fullName>
    </recommendedName>
</protein>
<feature type="transmembrane region" description="Helical" evidence="7">
    <location>
        <begin position="165"/>
        <end position="183"/>
    </location>
</feature>
<dbReference type="OrthoDB" id="5393606at2759"/>
<dbReference type="AlphaFoldDB" id="A0A553I4M8"/>
<dbReference type="InterPro" id="IPR052337">
    <property type="entry name" value="SAT4-like"/>
</dbReference>
<keyword evidence="10" id="KW-1185">Reference proteome</keyword>
<dbReference type="Pfam" id="PF20684">
    <property type="entry name" value="Fung_rhodopsin"/>
    <property type="match status" value="1"/>
</dbReference>
<name>A0A553I4M8_9PEZI</name>
<dbReference type="GO" id="GO:0016020">
    <property type="term" value="C:membrane"/>
    <property type="evidence" value="ECO:0007669"/>
    <property type="project" value="UniProtKB-SubCell"/>
</dbReference>
<comment type="subcellular location">
    <subcellularLocation>
        <location evidence="1">Membrane</location>
        <topology evidence="1">Multi-pass membrane protein</topology>
    </subcellularLocation>
</comment>
<feature type="transmembrane region" description="Helical" evidence="7">
    <location>
        <begin position="293"/>
        <end position="316"/>
    </location>
</feature>
<evidence type="ECO:0000256" key="1">
    <source>
        <dbReference type="ARBA" id="ARBA00004141"/>
    </source>
</evidence>
<evidence type="ECO:0000259" key="8">
    <source>
        <dbReference type="Pfam" id="PF20684"/>
    </source>
</evidence>
<dbReference type="EMBL" id="VFLP01000017">
    <property type="protein sequence ID" value="TRX95160.1"/>
    <property type="molecule type" value="Genomic_DNA"/>
</dbReference>